<comment type="subunit">
    <text evidence="8">Component of the Mediator complex.</text>
</comment>
<keyword evidence="11" id="KW-1185">Reference proteome</keyword>
<evidence type="ECO:0000256" key="5">
    <source>
        <dbReference type="ARBA" id="ARBA00023159"/>
    </source>
</evidence>
<dbReference type="GO" id="GO:0016592">
    <property type="term" value="C:mediator complex"/>
    <property type="evidence" value="ECO:0007669"/>
    <property type="project" value="InterPro"/>
</dbReference>
<feature type="region of interest" description="Disordered" evidence="9">
    <location>
        <begin position="215"/>
        <end position="243"/>
    </location>
</feature>
<dbReference type="PANTHER" id="PTHR21428">
    <property type="entry name" value="MEDIATOR OF RNA POLYMERASE II TRANSCRIPTION SUBUNIT 7"/>
    <property type="match status" value="1"/>
</dbReference>
<evidence type="ECO:0000256" key="3">
    <source>
        <dbReference type="ARBA" id="ARBA00020631"/>
    </source>
</evidence>
<dbReference type="GO" id="GO:0003712">
    <property type="term" value="F:transcription coregulator activity"/>
    <property type="evidence" value="ECO:0007669"/>
    <property type="project" value="InterPro"/>
</dbReference>
<organism evidence="10 11">
    <name type="scientific">Meripilus lineatus</name>
    <dbReference type="NCBI Taxonomy" id="2056292"/>
    <lineage>
        <taxon>Eukaryota</taxon>
        <taxon>Fungi</taxon>
        <taxon>Dikarya</taxon>
        <taxon>Basidiomycota</taxon>
        <taxon>Agaricomycotina</taxon>
        <taxon>Agaricomycetes</taxon>
        <taxon>Polyporales</taxon>
        <taxon>Meripilaceae</taxon>
        <taxon>Meripilus</taxon>
    </lineage>
</organism>
<proteinExistence type="inferred from homology"/>
<keyword evidence="5 8" id="KW-0010">Activator</keyword>
<evidence type="ECO:0000256" key="4">
    <source>
        <dbReference type="ARBA" id="ARBA00023015"/>
    </source>
</evidence>
<dbReference type="GO" id="GO:0006357">
    <property type="term" value="P:regulation of transcription by RNA polymerase II"/>
    <property type="evidence" value="ECO:0007669"/>
    <property type="project" value="InterPro"/>
</dbReference>
<evidence type="ECO:0000256" key="7">
    <source>
        <dbReference type="ARBA" id="ARBA00023242"/>
    </source>
</evidence>
<dbReference type="Proteomes" id="UP001212997">
    <property type="component" value="Unassembled WGS sequence"/>
</dbReference>
<feature type="compositionally biased region" description="Polar residues" evidence="9">
    <location>
        <begin position="234"/>
        <end position="243"/>
    </location>
</feature>
<reference evidence="10" key="1">
    <citation type="submission" date="2022-07" db="EMBL/GenBank/DDBJ databases">
        <title>Genome Sequence of Physisporinus lineatus.</title>
        <authorList>
            <person name="Buettner E."/>
        </authorList>
    </citation>
    <scope>NUCLEOTIDE SEQUENCE</scope>
    <source>
        <strain evidence="10">VT162</strain>
    </source>
</reference>
<sequence length="243" mass="27646">MDEEEAELRNPFPSPPSHYQNYTTHNLKLLSLLQERVGDGEVSQVNQYHVLSDQSDIPDWSLTQLDKPRVDWILEEGSYTVFGDTWPIKEEIPSLAELGGHQLYPADPSVDRRPALQTVLKSLLYTYSRLLDALLLPPPTLSSAMDQPEWQKHVEWITIMAQNIMAAANDLRPVQARGSLEIMMKRQLELRQEETKAIHKKCDDLEARIEAIRQASKNEASVPREQKPAAVAQGSRTESINRV</sequence>
<comment type="function">
    <text evidence="8">Component of the Mediator complex, a coactivator involved in the regulated transcription of nearly all RNA polymerase II-dependent genes. Mediator functions as a bridge to convey information from gene-specific regulatory proteins to the basal RNA polymerase II transcription machinery.</text>
</comment>
<dbReference type="InterPro" id="IPR009244">
    <property type="entry name" value="Mediatior_Med7"/>
</dbReference>
<comment type="caution">
    <text evidence="10">The sequence shown here is derived from an EMBL/GenBank/DDBJ whole genome shotgun (WGS) entry which is preliminary data.</text>
</comment>
<evidence type="ECO:0000256" key="9">
    <source>
        <dbReference type="SAM" id="MobiDB-lite"/>
    </source>
</evidence>
<comment type="subcellular location">
    <subcellularLocation>
        <location evidence="1 8">Nucleus</location>
    </subcellularLocation>
</comment>
<dbReference type="AlphaFoldDB" id="A0AAD5UYS2"/>
<comment type="similarity">
    <text evidence="2 8">Belongs to the Mediator complex subunit 7 family.</text>
</comment>
<evidence type="ECO:0000256" key="8">
    <source>
        <dbReference type="RuleBase" id="RU364060"/>
    </source>
</evidence>
<dbReference type="InterPro" id="IPR044888">
    <property type="entry name" value="Mediatior_Med7_sf"/>
</dbReference>
<evidence type="ECO:0000313" key="10">
    <source>
        <dbReference type="EMBL" id="KAJ3477956.1"/>
    </source>
</evidence>
<protein>
    <recommendedName>
        <fullName evidence="3 8">Mediator of RNA polymerase II transcription subunit 7</fullName>
    </recommendedName>
</protein>
<name>A0AAD5UYS2_9APHY</name>
<evidence type="ECO:0000256" key="6">
    <source>
        <dbReference type="ARBA" id="ARBA00023163"/>
    </source>
</evidence>
<evidence type="ECO:0000313" key="11">
    <source>
        <dbReference type="Proteomes" id="UP001212997"/>
    </source>
</evidence>
<dbReference type="GO" id="GO:0070847">
    <property type="term" value="C:core mediator complex"/>
    <property type="evidence" value="ECO:0007669"/>
    <property type="project" value="TreeGrafter"/>
</dbReference>
<evidence type="ECO:0000256" key="2">
    <source>
        <dbReference type="ARBA" id="ARBA00009994"/>
    </source>
</evidence>
<keyword evidence="7 8" id="KW-0539">Nucleus</keyword>
<dbReference type="Pfam" id="PF05983">
    <property type="entry name" value="Med7"/>
    <property type="match status" value="1"/>
</dbReference>
<accession>A0AAD5UYS2</accession>
<gene>
    <name evidence="10" type="ORF">NLI96_g10104</name>
</gene>
<dbReference type="InterPro" id="IPR037212">
    <property type="entry name" value="Med7/Med21-like"/>
</dbReference>
<dbReference type="Gene3D" id="6.10.140.1520">
    <property type="match status" value="1"/>
</dbReference>
<keyword evidence="6 8" id="KW-0804">Transcription</keyword>
<keyword evidence="4 8" id="KW-0805">Transcription regulation</keyword>
<dbReference type="Gene3D" id="6.10.140.200">
    <property type="match status" value="1"/>
</dbReference>
<dbReference type="SUPFAM" id="SSF140718">
    <property type="entry name" value="Mediator hinge subcomplex-like"/>
    <property type="match status" value="1"/>
</dbReference>
<dbReference type="PANTHER" id="PTHR21428:SF11">
    <property type="entry name" value="MEDIATOR OF RNA POLYMERASE II TRANSCRIPTION SUBUNIT 7"/>
    <property type="match status" value="1"/>
</dbReference>
<dbReference type="EMBL" id="JANAWD010000550">
    <property type="protein sequence ID" value="KAJ3477956.1"/>
    <property type="molecule type" value="Genomic_DNA"/>
</dbReference>
<evidence type="ECO:0000256" key="1">
    <source>
        <dbReference type="ARBA" id="ARBA00004123"/>
    </source>
</evidence>